<dbReference type="PANTHER" id="PTHR43788">
    <property type="entry name" value="DNA2/NAM7 HELICASE FAMILY MEMBER"/>
    <property type="match status" value="1"/>
</dbReference>
<protein>
    <submittedName>
        <fullName evidence="6">P-loop containing nucleoside triphosphate hydrolase protein</fullName>
    </submittedName>
</protein>
<evidence type="ECO:0000256" key="1">
    <source>
        <dbReference type="ARBA" id="ARBA00022741"/>
    </source>
</evidence>
<dbReference type="Proteomes" id="UP000320762">
    <property type="component" value="Unassembled WGS sequence"/>
</dbReference>
<dbReference type="InterPro" id="IPR041679">
    <property type="entry name" value="DNA2/NAM7-like_C"/>
</dbReference>
<evidence type="ECO:0000256" key="2">
    <source>
        <dbReference type="ARBA" id="ARBA00022801"/>
    </source>
</evidence>
<dbReference type="EMBL" id="VDMD01000040">
    <property type="protein sequence ID" value="TRM58031.1"/>
    <property type="molecule type" value="Genomic_DNA"/>
</dbReference>
<dbReference type="Pfam" id="PF13087">
    <property type="entry name" value="AAA_12"/>
    <property type="match status" value="1"/>
</dbReference>
<proteinExistence type="predicted"/>
<organism evidence="6 7">
    <name type="scientific">Schizophyllum amplum</name>
    <dbReference type="NCBI Taxonomy" id="97359"/>
    <lineage>
        <taxon>Eukaryota</taxon>
        <taxon>Fungi</taxon>
        <taxon>Dikarya</taxon>
        <taxon>Basidiomycota</taxon>
        <taxon>Agaricomycotina</taxon>
        <taxon>Agaricomycetes</taxon>
        <taxon>Agaricomycetidae</taxon>
        <taxon>Agaricales</taxon>
        <taxon>Schizophyllaceae</taxon>
        <taxon>Schizophyllum</taxon>
    </lineage>
</organism>
<feature type="domain" description="DNA2/NAM7 helicase-like C-terminal" evidence="5">
    <location>
        <begin position="556"/>
        <end position="675"/>
    </location>
</feature>
<dbReference type="OrthoDB" id="6513042at2759"/>
<sequence>MAQLRQSVIEPPCDIVVFSYAWTHSHIAARDILQQKPGIIGVDVERDEDGELHEVVLATTSRVYRISAPSQRRGMPDTALSAILCGRHPGITLVAFDLAPISLCISDRTQIAVKGVELNSTLGDAQMAPSEIIKRHMSSTKVQSFNLDNLWAPNNISATATSLRAWISVMYVSYSSIFRFRSLMASISVGNNCKSAEQTLLAKLIREEWILRRAAPREVQSEFTSHQITKEGRLLLTNARYKTRVRASRQTRVIINYENQESTVGRATGAHGRRSEIKIKRGVRGQAISSVTVVGAPSRTNAERARDEFILDVCCGRKPGLQSYAFIRHLWFPVAEELQGEIHESVQRRSIYGLNQSQSEVVGSMVHSPRPCIIVHGPPGTGKTKTISAAVEVWAKHGRATWAVAHSNVAVKNIAESIARRGVDFRLIVSQDFYVEWHESIYTAIEQKLIRSDEFPPDTGSLARFIGDARVILSTVSMLSNPKLEQLRMYNDVMPVERLVIDEASQINVFDYMPLCAKFKKLRKICFFGDPKQLPPYGKDNARTIESIYDLSHLTRYSHFLNTQYRMPVPLGDFISDTVYGGRLMSAHQITDPSCIVFVDARRGHGGGEELQGCSQINRDEVQVIRNLVEQYHRAEKNFCVITPYDAQRAEISRDLESVGLPSDRVFNVDSFQGTPL</sequence>
<keyword evidence="1" id="KW-0547">Nucleotide-binding</keyword>
<reference evidence="6 7" key="1">
    <citation type="journal article" date="2019" name="New Phytol.">
        <title>Comparative genomics reveals unique wood-decay strategies and fruiting body development in the Schizophyllaceae.</title>
        <authorList>
            <person name="Almasi E."/>
            <person name="Sahu N."/>
            <person name="Krizsan K."/>
            <person name="Balint B."/>
            <person name="Kovacs G.M."/>
            <person name="Kiss B."/>
            <person name="Cseklye J."/>
            <person name="Drula E."/>
            <person name="Henrissat B."/>
            <person name="Nagy I."/>
            <person name="Chovatia M."/>
            <person name="Adam C."/>
            <person name="LaButti K."/>
            <person name="Lipzen A."/>
            <person name="Riley R."/>
            <person name="Grigoriev I.V."/>
            <person name="Nagy L.G."/>
        </authorList>
    </citation>
    <scope>NUCLEOTIDE SEQUENCE [LARGE SCALE GENOMIC DNA]</scope>
    <source>
        <strain evidence="6 7">NL-1724</strain>
    </source>
</reference>
<dbReference type="CDD" id="cd17934">
    <property type="entry name" value="DEXXQc_Upf1-like"/>
    <property type="match status" value="1"/>
</dbReference>
<evidence type="ECO:0000256" key="4">
    <source>
        <dbReference type="ARBA" id="ARBA00022840"/>
    </source>
</evidence>
<keyword evidence="4" id="KW-0067">ATP-binding</keyword>
<dbReference type="InterPro" id="IPR027417">
    <property type="entry name" value="P-loop_NTPase"/>
</dbReference>
<dbReference type="InterPro" id="IPR050534">
    <property type="entry name" value="Coronavir_polyprotein_1ab"/>
</dbReference>
<dbReference type="Pfam" id="PF13604">
    <property type="entry name" value="AAA_30"/>
    <property type="match status" value="1"/>
</dbReference>
<keyword evidence="2 6" id="KW-0378">Hydrolase</keyword>
<accession>A0A550BZQ0</accession>
<dbReference type="GO" id="GO:0043139">
    <property type="term" value="F:5'-3' DNA helicase activity"/>
    <property type="evidence" value="ECO:0007669"/>
    <property type="project" value="TreeGrafter"/>
</dbReference>
<evidence type="ECO:0000313" key="7">
    <source>
        <dbReference type="Proteomes" id="UP000320762"/>
    </source>
</evidence>
<keyword evidence="7" id="KW-1185">Reference proteome</keyword>
<evidence type="ECO:0000256" key="3">
    <source>
        <dbReference type="ARBA" id="ARBA00022806"/>
    </source>
</evidence>
<dbReference type="GO" id="GO:0016787">
    <property type="term" value="F:hydrolase activity"/>
    <property type="evidence" value="ECO:0007669"/>
    <property type="project" value="UniProtKB-KW"/>
</dbReference>
<dbReference type="Gene3D" id="3.40.50.300">
    <property type="entry name" value="P-loop containing nucleotide triphosphate hydrolases"/>
    <property type="match status" value="2"/>
</dbReference>
<keyword evidence="3" id="KW-0347">Helicase</keyword>
<dbReference type="SUPFAM" id="SSF52540">
    <property type="entry name" value="P-loop containing nucleoside triphosphate hydrolases"/>
    <property type="match status" value="1"/>
</dbReference>
<dbReference type="GO" id="GO:0005524">
    <property type="term" value="F:ATP binding"/>
    <property type="evidence" value="ECO:0007669"/>
    <property type="project" value="UniProtKB-KW"/>
</dbReference>
<comment type="caution">
    <text evidence="6">The sequence shown here is derived from an EMBL/GenBank/DDBJ whole genome shotgun (WGS) entry which is preliminary data.</text>
</comment>
<gene>
    <name evidence="6" type="ORF">BD626DRAFT_411155</name>
</gene>
<evidence type="ECO:0000313" key="6">
    <source>
        <dbReference type="EMBL" id="TRM58031.1"/>
    </source>
</evidence>
<name>A0A550BZQ0_9AGAR</name>
<dbReference type="AlphaFoldDB" id="A0A550BZQ0"/>
<dbReference type="PANTHER" id="PTHR43788:SF8">
    <property type="entry name" value="DNA-BINDING PROTEIN SMUBP-2"/>
    <property type="match status" value="1"/>
</dbReference>
<evidence type="ECO:0000259" key="5">
    <source>
        <dbReference type="Pfam" id="PF13087"/>
    </source>
</evidence>